<sequence length="625" mass="70458">MDILLLQATIIITNLQNFKHMKNKILTLISITLCSFCFSQNNSVQIDFTTQKFIGDKSELSREKYFAMHASYNDGALADDPNYLFNDLGIKFGRTFAGPGPFSKYKKGDLSVNNATKLALANAQRFKKAPLFATQKTTDLIITNHPRDAYKLGMDFEKAATFNVAYIKKAYPVMPKYYEVMNEPFVHAKDFVDSYDKTPKVISEMSEFHKIVADKVHAEIPNIMVGGYSAAWPEYDKNNFAIWNTRMKVFMDTAGESMQFFATHIYDGRNVEGDFNYRSGSNSEAILDLIESYSYQKWGVVKPHLISEYGYTAKGLQGQPYSAALNGICLTSYNNILMSLLDKPDRLLKAVPFITGKATWFYKDSRNPNGHPYPWVLLRKGKNGAYKYTHLRKFWQLWKGVQGKRIYATSNNPDIQVHAFANKNKGYVALNNLTGDAQTINIDYLNTSNQLVNNLTIKRSYNNKNGIPKLVFFTNEKAVKELTLKPGETIILDYDLADYTFSNVIKENNYYTKTCLQEIKANAPITFTVNNVISTNKGNATLKMGLGRAHNLSKKPIVKVNGIKVTVPNNWAGYDQAGREQFFGVIPIPLTVSNIKNGANTVVLTFPDSGGYVSSIILNTENLKK</sequence>
<keyword evidence="4" id="KW-1185">Reference proteome</keyword>
<dbReference type="Gene3D" id="2.60.120.1200">
    <property type="match status" value="1"/>
</dbReference>
<dbReference type="CDD" id="cd21510">
    <property type="entry name" value="agarase_cat"/>
    <property type="match status" value="1"/>
</dbReference>
<proteinExistence type="predicted"/>
<dbReference type="Proteomes" id="UP000019275">
    <property type="component" value="Unassembled WGS sequence"/>
</dbReference>
<evidence type="ECO:0000259" key="1">
    <source>
        <dbReference type="Pfam" id="PF18040"/>
    </source>
</evidence>
<comment type="caution">
    <text evidence="3">The sequence shown here is derived from an EMBL/GenBank/DDBJ whole genome shotgun (WGS) entry which is preliminary data.</text>
</comment>
<dbReference type="InterPro" id="IPR041224">
    <property type="entry name" value="BPA_C"/>
</dbReference>
<evidence type="ECO:0000259" key="2">
    <source>
        <dbReference type="Pfam" id="PF18206"/>
    </source>
</evidence>
<gene>
    <name evidence="3" type="ORF">KLA_08815</name>
</gene>
<dbReference type="EMBL" id="ARZX01000009">
    <property type="protein sequence ID" value="EWH13652.1"/>
    <property type="molecule type" value="Genomic_DNA"/>
</dbReference>
<name>A0ABP3B8E9_9FLAO</name>
<reference evidence="3 4" key="1">
    <citation type="journal article" date="2014" name="Genome Announc.">
        <title>Draft Genome Sequence of the Carrageenan-Degrading Bacterium Cellulophaga sp. Strain KL-A, Isolated from Decaying Marine Algae.</title>
        <authorList>
            <person name="Shan D."/>
            <person name="Ying J."/>
            <person name="Li X."/>
            <person name="Gao Z."/>
            <person name="Wei G."/>
            <person name="Shao Z."/>
        </authorList>
    </citation>
    <scope>NUCLEOTIDE SEQUENCE [LARGE SCALE GENOMIC DNA]</scope>
    <source>
        <strain evidence="3 4">KL-A</strain>
    </source>
</reference>
<dbReference type="SUPFAM" id="SSF51445">
    <property type="entry name" value="(Trans)glycosidases"/>
    <property type="match status" value="1"/>
</dbReference>
<dbReference type="InterPro" id="IPR013780">
    <property type="entry name" value="Glyco_hydro_b"/>
</dbReference>
<organism evidence="3 4">
    <name type="scientific">Cellulophaga geojensis KL-A</name>
    <dbReference type="NCBI Taxonomy" id="1328323"/>
    <lineage>
        <taxon>Bacteria</taxon>
        <taxon>Pseudomonadati</taxon>
        <taxon>Bacteroidota</taxon>
        <taxon>Flavobacteriia</taxon>
        <taxon>Flavobacteriales</taxon>
        <taxon>Flavobacteriaceae</taxon>
        <taxon>Cellulophaga</taxon>
    </lineage>
</organism>
<dbReference type="Gene3D" id="3.20.20.80">
    <property type="entry name" value="Glycosidases"/>
    <property type="match status" value="1"/>
</dbReference>
<dbReference type="InterPro" id="IPR017853">
    <property type="entry name" value="GH"/>
</dbReference>
<evidence type="ECO:0000313" key="3">
    <source>
        <dbReference type="EMBL" id="EWH13652.1"/>
    </source>
</evidence>
<dbReference type="InterPro" id="IPR040527">
    <property type="entry name" value="Beta-sand_Porphyrn"/>
</dbReference>
<dbReference type="Pfam" id="PF18040">
    <property type="entry name" value="BPA_C"/>
    <property type="match status" value="1"/>
</dbReference>
<accession>A0ABP3B8E9</accession>
<evidence type="ECO:0000313" key="4">
    <source>
        <dbReference type="Proteomes" id="UP000019275"/>
    </source>
</evidence>
<feature type="domain" description="Porphyranase beta-sandwich" evidence="2">
    <location>
        <begin position="414"/>
        <end position="517"/>
    </location>
</feature>
<feature type="domain" description="Beta-porphyranase A C-terminal" evidence="1">
    <location>
        <begin position="526"/>
        <end position="619"/>
    </location>
</feature>
<dbReference type="Gene3D" id="2.60.40.1180">
    <property type="entry name" value="Golgi alpha-mannosidase II"/>
    <property type="match status" value="1"/>
</dbReference>
<protein>
    <submittedName>
        <fullName evidence="3">Beta-agarase</fullName>
    </submittedName>
</protein>
<dbReference type="Pfam" id="PF18206">
    <property type="entry name" value="Porphyrn_cat_1"/>
    <property type="match status" value="1"/>
</dbReference>